<evidence type="ECO:0000256" key="1">
    <source>
        <dbReference type="ARBA" id="ARBA00023122"/>
    </source>
</evidence>
<sequence>MKINDFILKEIKALTLNSSVKSAQQVCKDLPITHIPVVEDGKLIGCLPESDIQTIENKNRTLNEYTYMFDHFYTNEKATLLDLIALFADNDSNLIPVLDKNLNYVGYYELSDILDAFANSPFIHNESQTLIIDKPKSDYSMSQITQIVETNNGKLLGAYISSENIDNIEVTLRIVSEEINEIIQTFRRYDYNVITQHEDDFYLEELKDRAAYLRKYLDM</sequence>
<feature type="domain" description="CBS" evidence="3">
    <location>
        <begin position="7"/>
        <end position="62"/>
    </location>
</feature>
<keyword evidence="1 2" id="KW-0129">CBS domain</keyword>
<dbReference type="RefSeq" id="WP_120186284.1">
    <property type="nucleotide sequence ID" value="NZ_RAQM01000007.1"/>
</dbReference>
<dbReference type="InterPro" id="IPR046342">
    <property type="entry name" value="CBS_dom_sf"/>
</dbReference>
<keyword evidence="5" id="KW-1185">Reference proteome</keyword>
<protein>
    <submittedName>
        <fullName evidence="4">CBS domain protein</fullName>
    </submittedName>
</protein>
<reference evidence="4 5" key="1">
    <citation type="submission" date="2018-09" db="EMBL/GenBank/DDBJ databases">
        <title>Genomic Encyclopedia of Archaeal and Bacterial Type Strains, Phase II (KMG-II): from individual species to whole genera.</title>
        <authorList>
            <person name="Goeker M."/>
        </authorList>
    </citation>
    <scope>NUCLEOTIDE SEQUENCE [LARGE SCALE GENOMIC DNA]</scope>
    <source>
        <strain evidence="4 5">DSM 16505</strain>
    </source>
</reference>
<evidence type="ECO:0000313" key="5">
    <source>
        <dbReference type="Proteomes" id="UP000285780"/>
    </source>
</evidence>
<accession>A0A420E2M8</accession>
<dbReference type="SMART" id="SM00116">
    <property type="entry name" value="CBS"/>
    <property type="match status" value="2"/>
</dbReference>
<evidence type="ECO:0000259" key="3">
    <source>
        <dbReference type="PROSITE" id="PS51371"/>
    </source>
</evidence>
<organism evidence="4 5">
    <name type="scientific">Tenacibaculum lutimaris</name>
    <dbReference type="NCBI Taxonomy" id="285258"/>
    <lineage>
        <taxon>Bacteria</taxon>
        <taxon>Pseudomonadati</taxon>
        <taxon>Bacteroidota</taxon>
        <taxon>Flavobacteriia</taxon>
        <taxon>Flavobacteriales</taxon>
        <taxon>Flavobacteriaceae</taxon>
        <taxon>Tenacibaculum</taxon>
    </lineage>
</organism>
<comment type="caution">
    <text evidence="4">The sequence shown here is derived from an EMBL/GenBank/DDBJ whole genome shotgun (WGS) entry which is preliminary data.</text>
</comment>
<dbReference type="InterPro" id="IPR013785">
    <property type="entry name" value="Aldolase_TIM"/>
</dbReference>
<dbReference type="SUPFAM" id="SSF54631">
    <property type="entry name" value="CBS-domain pair"/>
    <property type="match status" value="1"/>
</dbReference>
<proteinExistence type="predicted"/>
<dbReference type="Gene3D" id="3.20.20.70">
    <property type="entry name" value="Aldolase class I"/>
    <property type="match status" value="1"/>
</dbReference>
<dbReference type="EMBL" id="RAQM01000007">
    <property type="protein sequence ID" value="RKF04310.1"/>
    <property type="molecule type" value="Genomic_DNA"/>
</dbReference>
<gene>
    <name evidence="4" type="ORF">C8N26_0974</name>
</gene>
<dbReference type="Proteomes" id="UP000285780">
    <property type="component" value="Unassembled WGS sequence"/>
</dbReference>
<dbReference type="InterPro" id="IPR000644">
    <property type="entry name" value="CBS_dom"/>
</dbReference>
<name>A0A420E2M8_9FLAO</name>
<evidence type="ECO:0000313" key="4">
    <source>
        <dbReference type="EMBL" id="RKF04310.1"/>
    </source>
</evidence>
<dbReference type="PROSITE" id="PS51371">
    <property type="entry name" value="CBS"/>
    <property type="match status" value="1"/>
</dbReference>
<dbReference type="Pfam" id="PF00571">
    <property type="entry name" value="CBS"/>
    <property type="match status" value="2"/>
</dbReference>
<dbReference type="AlphaFoldDB" id="A0A420E2M8"/>
<evidence type="ECO:0000256" key="2">
    <source>
        <dbReference type="PROSITE-ProRule" id="PRU00703"/>
    </source>
</evidence>